<dbReference type="InterPro" id="IPR050261">
    <property type="entry name" value="FrsA_esterase"/>
</dbReference>
<sequence length="307" mass="33703">MQSIRHAHLPPSFQSSPTSFVSAGVSCAATLMLPADHDGRPLPAILLVHGWGGIQKALTPPFYEEFTRAGFAVMSFDYPGWGESEGQPRNDIKPAQRVRDANAALAHLKTLPQVDAKRIVLWGSSLGGGHVVEMAANHPELLGAIAQVPMLDGIAAVRAVPLLRMLRFGLYAIADLLRFGRRRLYIPLISEPGAFGSMDRDDAHKALVMAKAATGMNYDNRITARSLLTMGPYRPGQWLKDIRIPTLIVGGTRDTVAPFTKSNIDRLNNPHLQTHAIDAHHFEPYFEPAFSELIGYELKFLKSLVAR</sequence>
<dbReference type="Gene3D" id="3.40.50.1820">
    <property type="entry name" value="alpha/beta hydrolase"/>
    <property type="match status" value="1"/>
</dbReference>
<evidence type="ECO:0000313" key="4">
    <source>
        <dbReference type="EMBL" id="SHG91680.1"/>
    </source>
</evidence>
<comment type="similarity">
    <text evidence="2">Belongs to the AB hydrolase superfamily. FUS2 hydrolase family.</text>
</comment>
<dbReference type="PROSITE" id="PS51257">
    <property type="entry name" value="PROKAR_LIPOPROTEIN"/>
    <property type="match status" value="1"/>
</dbReference>
<dbReference type="PRINTS" id="PR00111">
    <property type="entry name" value="ABHYDROLASE"/>
</dbReference>
<dbReference type="Proteomes" id="UP000199758">
    <property type="component" value="Unassembled WGS sequence"/>
</dbReference>
<dbReference type="STRING" id="490188.SAMN04488068_1808"/>
<keyword evidence="5" id="KW-1185">Reference proteome</keyword>
<dbReference type="PANTHER" id="PTHR22946">
    <property type="entry name" value="DIENELACTONE HYDROLASE DOMAIN-CONTAINING PROTEIN-RELATED"/>
    <property type="match status" value="1"/>
</dbReference>
<proteinExistence type="inferred from homology"/>
<keyword evidence="1 4" id="KW-0378">Hydrolase</keyword>
<protein>
    <submittedName>
        <fullName evidence="4">Lysophospholipase, alpha-beta hydrolase superfamily</fullName>
    </submittedName>
</protein>
<evidence type="ECO:0000256" key="2">
    <source>
        <dbReference type="ARBA" id="ARBA00038115"/>
    </source>
</evidence>
<dbReference type="SUPFAM" id="SSF53474">
    <property type="entry name" value="alpha/beta-Hydrolases"/>
    <property type="match status" value="1"/>
</dbReference>
<name>A0A1M5NQ91_9GAMM</name>
<dbReference type="OrthoDB" id="9805123at2"/>
<gene>
    <name evidence="4" type="ORF">SAMN04488068_1808</name>
</gene>
<dbReference type="RefSeq" id="WP_072896729.1">
    <property type="nucleotide sequence ID" value="NZ_FQWZ01000004.1"/>
</dbReference>
<evidence type="ECO:0000313" key="5">
    <source>
        <dbReference type="Proteomes" id="UP000199758"/>
    </source>
</evidence>
<dbReference type="InterPro" id="IPR029058">
    <property type="entry name" value="AB_hydrolase_fold"/>
</dbReference>
<dbReference type="AlphaFoldDB" id="A0A1M5NQ91"/>
<dbReference type="Pfam" id="PF12146">
    <property type="entry name" value="Hydrolase_4"/>
    <property type="match status" value="1"/>
</dbReference>
<reference evidence="4 5" key="1">
    <citation type="submission" date="2016-11" db="EMBL/GenBank/DDBJ databases">
        <authorList>
            <person name="Jaros S."/>
            <person name="Januszkiewicz K."/>
            <person name="Wedrychowicz H."/>
        </authorList>
    </citation>
    <scope>NUCLEOTIDE SEQUENCE [LARGE SCALE GENOMIC DNA]</scope>
    <source>
        <strain evidence="4 5">CGMCC 1.7049</strain>
    </source>
</reference>
<dbReference type="PANTHER" id="PTHR22946:SF9">
    <property type="entry name" value="POLYKETIDE TRANSFERASE AF380"/>
    <property type="match status" value="1"/>
</dbReference>
<dbReference type="GO" id="GO:0052689">
    <property type="term" value="F:carboxylic ester hydrolase activity"/>
    <property type="evidence" value="ECO:0007669"/>
    <property type="project" value="UniProtKB-ARBA"/>
</dbReference>
<feature type="domain" description="Serine aminopeptidase S33" evidence="3">
    <location>
        <begin position="41"/>
        <end position="262"/>
    </location>
</feature>
<accession>A0A1M5NQ91</accession>
<dbReference type="InterPro" id="IPR000073">
    <property type="entry name" value="AB_hydrolase_1"/>
</dbReference>
<organism evidence="4 5">
    <name type="scientific">Hydrocarboniphaga daqingensis</name>
    <dbReference type="NCBI Taxonomy" id="490188"/>
    <lineage>
        <taxon>Bacteria</taxon>
        <taxon>Pseudomonadati</taxon>
        <taxon>Pseudomonadota</taxon>
        <taxon>Gammaproteobacteria</taxon>
        <taxon>Nevskiales</taxon>
        <taxon>Nevskiaceae</taxon>
        <taxon>Hydrocarboniphaga</taxon>
    </lineage>
</organism>
<dbReference type="EMBL" id="FQWZ01000004">
    <property type="protein sequence ID" value="SHG91680.1"/>
    <property type="molecule type" value="Genomic_DNA"/>
</dbReference>
<evidence type="ECO:0000259" key="3">
    <source>
        <dbReference type="Pfam" id="PF12146"/>
    </source>
</evidence>
<dbReference type="InterPro" id="IPR022742">
    <property type="entry name" value="Hydrolase_4"/>
</dbReference>
<evidence type="ECO:0000256" key="1">
    <source>
        <dbReference type="ARBA" id="ARBA00022801"/>
    </source>
</evidence>